<reference evidence="8 9" key="1">
    <citation type="journal article" date="2012" name="J. Bacteriol.">
        <title>Genome sequence of the bacterium Streptomyces davawensis JCM 4913 and heterologous production of the unique antibiotic roseoflavin.</title>
        <authorList>
            <person name="Jankowitsch F."/>
            <person name="Schwarz J."/>
            <person name="Ruckert C."/>
            <person name="Gust B."/>
            <person name="Szczepanowski R."/>
            <person name="Blom J."/>
            <person name="Pelzer S."/>
            <person name="Kalinowski J."/>
            <person name="Mack M."/>
        </authorList>
    </citation>
    <scope>NUCLEOTIDE SEQUENCE [LARGE SCALE GENOMIC DNA]</scope>
    <source>
        <strain evidence="9">DSM 101723 / JCM 4913 / KCC S-0913 / 768</strain>
    </source>
</reference>
<dbReference type="PANTHER" id="PTHR43133">
    <property type="entry name" value="RNA POLYMERASE ECF-TYPE SIGMA FACTO"/>
    <property type="match status" value="1"/>
</dbReference>
<dbReference type="PATRIC" id="fig|1214101.3.peg.175"/>
<keyword evidence="5" id="KW-0804">Transcription</keyword>
<dbReference type="AlphaFoldDB" id="K4QUC8"/>
<feature type="domain" description="RNA polymerase sigma factor 70 region 4 type 2" evidence="7">
    <location>
        <begin position="121"/>
        <end position="172"/>
    </location>
</feature>
<dbReference type="GO" id="GO:0003677">
    <property type="term" value="F:DNA binding"/>
    <property type="evidence" value="ECO:0007669"/>
    <property type="project" value="UniProtKB-KW"/>
</dbReference>
<evidence type="ECO:0000256" key="2">
    <source>
        <dbReference type="ARBA" id="ARBA00023015"/>
    </source>
</evidence>
<gene>
    <name evidence="8" type="ORF">BN159_0179</name>
</gene>
<dbReference type="InterPro" id="IPR007627">
    <property type="entry name" value="RNA_pol_sigma70_r2"/>
</dbReference>
<evidence type="ECO:0000256" key="4">
    <source>
        <dbReference type="ARBA" id="ARBA00023125"/>
    </source>
</evidence>
<accession>K4QUC8</accession>
<comment type="similarity">
    <text evidence="1">Belongs to the sigma-70 factor family. ECF subfamily.</text>
</comment>
<dbReference type="Gene3D" id="1.10.10.10">
    <property type="entry name" value="Winged helix-like DNA-binding domain superfamily/Winged helix DNA-binding domain"/>
    <property type="match status" value="1"/>
</dbReference>
<dbReference type="InterPro" id="IPR039425">
    <property type="entry name" value="RNA_pol_sigma-70-like"/>
</dbReference>
<dbReference type="HOGENOM" id="CLU_047691_9_4_11"/>
<protein>
    <submittedName>
        <fullName evidence="8">Uncharacterized protein</fullName>
    </submittedName>
</protein>
<dbReference type="GO" id="GO:0016987">
    <property type="term" value="F:sigma factor activity"/>
    <property type="evidence" value="ECO:0007669"/>
    <property type="project" value="UniProtKB-KW"/>
</dbReference>
<evidence type="ECO:0000256" key="3">
    <source>
        <dbReference type="ARBA" id="ARBA00023082"/>
    </source>
</evidence>
<keyword evidence="9" id="KW-1185">Reference proteome</keyword>
<evidence type="ECO:0000313" key="8">
    <source>
        <dbReference type="EMBL" id="CCK24558.1"/>
    </source>
</evidence>
<dbReference type="EMBL" id="HE971709">
    <property type="protein sequence ID" value="CCK24558.1"/>
    <property type="molecule type" value="Genomic_DNA"/>
</dbReference>
<dbReference type="InterPro" id="IPR014284">
    <property type="entry name" value="RNA_pol_sigma-70_dom"/>
</dbReference>
<dbReference type="InterPro" id="IPR013249">
    <property type="entry name" value="RNA_pol_sigma70_r4_t2"/>
</dbReference>
<dbReference type="CDD" id="cd06171">
    <property type="entry name" value="Sigma70_r4"/>
    <property type="match status" value="1"/>
</dbReference>
<dbReference type="Pfam" id="PF08281">
    <property type="entry name" value="Sigma70_r4_2"/>
    <property type="match status" value="1"/>
</dbReference>
<feature type="domain" description="RNA polymerase sigma-70 region 2" evidence="6">
    <location>
        <begin position="22"/>
        <end position="90"/>
    </location>
</feature>
<dbReference type="Proteomes" id="UP000008043">
    <property type="component" value="Chromosome"/>
</dbReference>
<dbReference type="SUPFAM" id="SSF88946">
    <property type="entry name" value="Sigma2 domain of RNA polymerase sigma factors"/>
    <property type="match status" value="1"/>
</dbReference>
<dbReference type="InterPro" id="IPR013325">
    <property type="entry name" value="RNA_pol_sigma_r2"/>
</dbReference>
<dbReference type="STRING" id="1214101.BN159_0179"/>
<dbReference type="PANTHER" id="PTHR43133:SF52">
    <property type="entry name" value="ECF RNA POLYMERASE SIGMA FACTOR SIGL"/>
    <property type="match status" value="1"/>
</dbReference>
<keyword evidence="4" id="KW-0238">DNA-binding</keyword>
<dbReference type="KEGG" id="sdv:BN159_0179"/>
<name>K4QUC8_STRDJ</name>
<keyword evidence="3" id="KW-0731">Sigma factor</keyword>
<dbReference type="Pfam" id="PF04542">
    <property type="entry name" value="Sigma70_r2"/>
    <property type="match status" value="1"/>
</dbReference>
<evidence type="ECO:0000256" key="5">
    <source>
        <dbReference type="ARBA" id="ARBA00023163"/>
    </source>
</evidence>
<dbReference type="OrthoDB" id="9811152at2"/>
<dbReference type="GO" id="GO:0006352">
    <property type="term" value="P:DNA-templated transcription initiation"/>
    <property type="evidence" value="ECO:0007669"/>
    <property type="project" value="InterPro"/>
</dbReference>
<keyword evidence="2" id="KW-0805">Transcription regulation</keyword>
<dbReference type="SUPFAM" id="SSF88659">
    <property type="entry name" value="Sigma3 and sigma4 domains of RNA polymerase sigma factors"/>
    <property type="match status" value="1"/>
</dbReference>
<evidence type="ECO:0000256" key="1">
    <source>
        <dbReference type="ARBA" id="ARBA00010641"/>
    </source>
</evidence>
<evidence type="ECO:0000313" key="9">
    <source>
        <dbReference type="Proteomes" id="UP000008043"/>
    </source>
</evidence>
<evidence type="ECO:0000259" key="7">
    <source>
        <dbReference type="Pfam" id="PF08281"/>
    </source>
</evidence>
<dbReference type="NCBIfam" id="TIGR02937">
    <property type="entry name" value="sigma70-ECF"/>
    <property type="match status" value="1"/>
</dbReference>
<evidence type="ECO:0000259" key="6">
    <source>
        <dbReference type="Pfam" id="PF04542"/>
    </source>
</evidence>
<dbReference type="RefSeq" id="WP_015654963.1">
    <property type="nucleotide sequence ID" value="NC_020504.1"/>
</dbReference>
<sequence length="185" mass="21105">MQHHVIGSTGSASAEERALLDLYQAHTRDLYTYVLRLVGGDAYRAEDVVQEALLRCWAKRNLYDTATMNVRRWLFRVACNLVIDDYRARSLRPREISSTATWLKDVDSNCRDIERMLAALDLHEALEDLAPLHQEALRATYLDELSVQQAATALGIPPGTVKSRVHYALRHLHTTMRTRDETTAE</sequence>
<dbReference type="InterPro" id="IPR036388">
    <property type="entry name" value="WH-like_DNA-bd_sf"/>
</dbReference>
<dbReference type="InterPro" id="IPR013324">
    <property type="entry name" value="RNA_pol_sigma_r3/r4-like"/>
</dbReference>
<dbReference type="Gene3D" id="1.10.1740.10">
    <property type="match status" value="1"/>
</dbReference>
<organism evidence="8 9">
    <name type="scientific">Streptomyces davaonensis (strain DSM 101723 / JCM 4913 / KCC S-0913 / 768)</name>
    <dbReference type="NCBI Taxonomy" id="1214101"/>
    <lineage>
        <taxon>Bacteria</taxon>
        <taxon>Bacillati</taxon>
        <taxon>Actinomycetota</taxon>
        <taxon>Actinomycetes</taxon>
        <taxon>Kitasatosporales</taxon>
        <taxon>Streptomycetaceae</taxon>
        <taxon>Streptomyces</taxon>
    </lineage>
</organism>
<proteinExistence type="inferred from homology"/>
<dbReference type="eggNOG" id="COG1595">
    <property type="taxonomic scope" value="Bacteria"/>
</dbReference>